<name>A0A2G9FXL4_9LAMI</name>
<evidence type="ECO:0000313" key="1">
    <source>
        <dbReference type="EMBL" id="PIM97797.1"/>
    </source>
</evidence>
<organism evidence="1 2">
    <name type="scientific">Handroanthus impetiginosus</name>
    <dbReference type="NCBI Taxonomy" id="429701"/>
    <lineage>
        <taxon>Eukaryota</taxon>
        <taxon>Viridiplantae</taxon>
        <taxon>Streptophyta</taxon>
        <taxon>Embryophyta</taxon>
        <taxon>Tracheophyta</taxon>
        <taxon>Spermatophyta</taxon>
        <taxon>Magnoliopsida</taxon>
        <taxon>eudicotyledons</taxon>
        <taxon>Gunneridae</taxon>
        <taxon>Pentapetalae</taxon>
        <taxon>asterids</taxon>
        <taxon>lamiids</taxon>
        <taxon>Lamiales</taxon>
        <taxon>Bignoniaceae</taxon>
        <taxon>Crescentiina</taxon>
        <taxon>Tabebuia alliance</taxon>
        <taxon>Handroanthus</taxon>
    </lineage>
</organism>
<gene>
    <name evidence="1" type="ORF">CDL12_29726</name>
</gene>
<dbReference type="EMBL" id="NKXS01009107">
    <property type="protein sequence ID" value="PIM97797.1"/>
    <property type="molecule type" value="Genomic_DNA"/>
</dbReference>
<sequence length="95" mass="10926">MFVNQGEEELEEGQKARKMVKAMKTKTKAYAKAIVLLVLRIENCDLKSEIKVPPLMGAYFVISAIWAESYSESLCNFKNYTKTSLERTQRLCLKE</sequence>
<dbReference type="Proteomes" id="UP000231279">
    <property type="component" value="Unassembled WGS sequence"/>
</dbReference>
<evidence type="ECO:0000313" key="2">
    <source>
        <dbReference type="Proteomes" id="UP000231279"/>
    </source>
</evidence>
<dbReference type="AlphaFoldDB" id="A0A2G9FXL4"/>
<protein>
    <submittedName>
        <fullName evidence="1">Uncharacterized protein</fullName>
    </submittedName>
</protein>
<proteinExistence type="predicted"/>
<comment type="caution">
    <text evidence="1">The sequence shown here is derived from an EMBL/GenBank/DDBJ whole genome shotgun (WGS) entry which is preliminary data.</text>
</comment>
<accession>A0A2G9FXL4</accession>
<reference evidence="2" key="1">
    <citation type="journal article" date="2018" name="Gigascience">
        <title>Genome assembly of the Pink Ipe (Handroanthus impetiginosus, Bignoniaceae), a highly valued, ecologically keystone Neotropical timber forest tree.</title>
        <authorList>
            <person name="Silva-Junior O.B."/>
            <person name="Grattapaglia D."/>
            <person name="Novaes E."/>
            <person name="Collevatti R.G."/>
        </authorList>
    </citation>
    <scope>NUCLEOTIDE SEQUENCE [LARGE SCALE GENOMIC DNA]</scope>
    <source>
        <strain evidence="2">cv. UFG-1</strain>
    </source>
</reference>
<keyword evidence="2" id="KW-1185">Reference proteome</keyword>